<dbReference type="RefSeq" id="WP_121063492.1">
    <property type="nucleotide sequence ID" value="NZ_RBIQ01000007.1"/>
</dbReference>
<dbReference type="AlphaFoldDB" id="A0A495EBU6"/>
<dbReference type="Proteomes" id="UP000269412">
    <property type="component" value="Unassembled WGS sequence"/>
</dbReference>
<reference evidence="5 6" key="1">
    <citation type="submission" date="2018-10" db="EMBL/GenBank/DDBJ databases">
        <title>Genomic Encyclopedia of Archaeal and Bacterial Type Strains, Phase II (KMG-II): from individual species to whole genera.</title>
        <authorList>
            <person name="Goeker M."/>
        </authorList>
    </citation>
    <scope>NUCLEOTIDE SEQUENCE [LARGE SCALE GENOMIC DNA]</scope>
    <source>
        <strain evidence="5 6">DSM 25230</strain>
    </source>
</reference>
<feature type="domain" description="Sulfatase N-terminal" evidence="4">
    <location>
        <begin position="52"/>
        <end position="354"/>
    </location>
</feature>
<comment type="caution">
    <text evidence="5">The sequence shown here is derived from an EMBL/GenBank/DDBJ whole genome shotgun (WGS) entry which is preliminary data.</text>
</comment>
<organism evidence="5 6">
    <name type="scientific">Maribacter vaceletii</name>
    <dbReference type="NCBI Taxonomy" id="1206816"/>
    <lineage>
        <taxon>Bacteria</taxon>
        <taxon>Pseudomonadati</taxon>
        <taxon>Bacteroidota</taxon>
        <taxon>Flavobacteriia</taxon>
        <taxon>Flavobacteriales</taxon>
        <taxon>Flavobacteriaceae</taxon>
        <taxon>Maribacter</taxon>
    </lineage>
</organism>
<dbReference type="Gene3D" id="3.40.720.10">
    <property type="entry name" value="Alkaline Phosphatase, subunit A"/>
    <property type="match status" value="1"/>
</dbReference>
<dbReference type="PANTHER" id="PTHR42693:SF53">
    <property type="entry name" value="ENDO-4-O-SULFATASE"/>
    <property type="match status" value="1"/>
</dbReference>
<evidence type="ECO:0000313" key="5">
    <source>
        <dbReference type="EMBL" id="RKR14354.1"/>
    </source>
</evidence>
<keyword evidence="3" id="KW-0472">Membrane</keyword>
<dbReference type="EMBL" id="RBIQ01000007">
    <property type="protein sequence ID" value="RKR14354.1"/>
    <property type="molecule type" value="Genomic_DNA"/>
</dbReference>
<dbReference type="SUPFAM" id="SSF53649">
    <property type="entry name" value="Alkaline phosphatase-like"/>
    <property type="match status" value="1"/>
</dbReference>
<keyword evidence="3" id="KW-0812">Transmembrane</keyword>
<dbReference type="InterPro" id="IPR017850">
    <property type="entry name" value="Alkaline_phosphatase_core_sf"/>
</dbReference>
<dbReference type="InterPro" id="IPR000917">
    <property type="entry name" value="Sulfatase_N"/>
</dbReference>
<dbReference type="OrthoDB" id="9789742at2"/>
<protein>
    <submittedName>
        <fullName evidence="5">Arylsulfatase A-like enzyme</fullName>
    </submittedName>
</protein>
<keyword evidence="2" id="KW-0378">Hydrolase</keyword>
<comment type="similarity">
    <text evidence="1">Belongs to the sulfatase family.</text>
</comment>
<name>A0A495EBU6_9FLAO</name>
<evidence type="ECO:0000256" key="1">
    <source>
        <dbReference type="ARBA" id="ARBA00008779"/>
    </source>
</evidence>
<accession>A0A495EBU6</accession>
<keyword evidence="6" id="KW-1185">Reference proteome</keyword>
<dbReference type="CDD" id="cd16027">
    <property type="entry name" value="SGSH"/>
    <property type="match status" value="1"/>
</dbReference>
<proteinExistence type="inferred from homology"/>
<evidence type="ECO:0000256" key="2">
    <source>
        <dbReference type="ARBA" id="ARBA00022801"/>
    </source>
</evidence>
<keyword evidence="3" id="KW-1133">Transmembrane helix</keyword>
<sequence length="523" mass="59126">MKDLKVTNKTLLRTTKKVHFLYTIYLVILLLLFFILSACSSKKIIPKPYQKPNVLLLFLDDLDPDFGCYGNPYTQTPNIDNLAQEGALFTRAYASAPVCSPSHSSILTGCYPTTIKAQHHRSTYAKKLPNGYSILTELLSKAGYFTVNFKSNGDRMFNKIYGATAKTDLNFNRGEPENNLESGKEVFNNLQIIDPFNTNTYFHGGEWLKRKEGQPFFAYANIETGKKHGFVPGRKWAKEKGIAVDSSKLIIPSHYKDTDEVRSTLAASLDAVSHVDVEVGKFLTALKESGQAENTLVILLSDHGASLPRHKQCLWKTGLHIPMIIRWPGKLNAGIKNEELASIVDIAPTILSAAKLPIPISMEGLNLLGDKTELRKHIFATRDGMNNFFDASRTIITKKYQYIHHFYPELGYRNNAYAKRTLTFKSMLHLYKKGELNPLQEMYFNPSKPTIELYDLENDPQEIENLSNNVKYQSVVAQLRTELFRWQKTSGDTILDARTILGVKEVPIGTKVDSILNKKETKF</sequence>
<dbReference type="GO" id="GO:0004065">
    <property type="term" value="F:arylsulfatase activity"/>
    <property type="evidence" value="ECO:0007669"/>
    <property type="project" value="TreeGrafter"/>
</dbReference>
<gene>
    <name evidence="5" type="ORF">CLV91_0429</name>
</gene>
<evidence type="ECO:0000313" key="6">
    <source>
        <dbReference type="Proteomes" id="UP000269412"/>
    </source>
</evidence>
<evidence type="ECO:0000259" key="4">
    <source>
        <dbReference type="Pfam" id="PF00884"/>
    </source>
</evidence>
<dbReference type="PANTHER" id="PTHR42693">
    <property type="entry name" value="ARYLSULFATASE FAMILY MEMBER"/>
    <property type="match status" value="1"/>
</dbReference>
<dbReference type="Pfam" id="PF00884">
    <property type="entry name" value="Sulfatase"/>
    <property type="match status" value="1"/>
</dbReference>
<evidence type="ECO:0000256" key="3">
    <source>
        <dbReference type="SAM" id="Phobius"/>
    </source>
</evidence>
<feature type="transmembrane region" description="Helical" evidence="3">
    <location>
        <begin position="20"/>
        <end position="38"/>
    </location>
</feature>
<dbReference type="InterPro" id="IPR050738">
    <property type="entry name" value="Sulfatase"/>
</dbReference>